<evidence type="ECO:0000313" key="1">
    <source>
        <dbReference type="EMBL" id="EKK00884.1"/>
    </source>
</evidence>
<reference evidence="1 2" key="1">
    <citation type="journal article" date="2013" name="Mar. Genomics">
        <title>Expression of sulfatases in Rhodopirellula baltica and the diversity of sulfatases in the genus Rhodopirellula.</title>
        <authorList>
            <person name="Wegner C.E."/>
            <person name="Richter-Heitmann T."/>
            <person name="Klindworth A."/>
            <person name="Klockow C."/>
            <person name="Richter M."/>
            <person name="Achstetter T."/>
            <person name="Glockner F.O."/>
            <person name="Harder J."/>
        </authorList>
    </citation>
    <scope>NUCLEOTIDE SEQUENCE [LARGE SCALE GENOMIC DNA]</scope>
    <source>
        <strain evidence="1 2">SH28</strain>
    </source>
</reference>
<evidence type="ECO:0000313" key="2">
    <source>
        <dbReference type="Proteomes" id="UP000007993"/>
    </source>
</evidence>
<accession>K5DDH8</accession>
<sequence>MCVNSGSEWAATRANVVAVVRRPVRKFHRIKFNPRKPVLFCGYRNHRQRLQ</sequence>
<dbReference type="Proteomes" id="UP000007993">
    <property type="component" value="Unassembled WGS sequence"/>
</dbReference>
<gene>
    <name evidence="1" type="ORF">RBSH_03800</name>
</gene>
<name>K5DDH8_RHOBT</name>
<dbReference type="EMBL" id="AMCW01000111">
    <property type="protein sequence ID" value="EKK00884.1"/>
    <property type="molecule type" value="Genomic_DNA"/>
</dbReference>
<proteinExistence type="predicted"/>
<dbReference type="AlphaFoldDB" id="K5DDH8"/>
<protein>
    <submittedName>
        <fullName evidence="1">Uncharacterized protein</fullName>
    </submittedName>
</protein>
<organism evidence="1 2">
    <name type="scientific">Rhodopirellula baltica SH28</name>
    <dbReference type="NCBI Taxonomy" id="993517"/>
    <lineage>
        <taxon>Bacteria</taxon>
        <taxon>Pseudomonadati</taxon>
        <taxon>Planctomycetota</taxon>
        <taxon>Planctomycetia</taxon>
        <taxon>Pirellulales</taxon>
        <taxon>Pirellulaceae</taxon>
        <taxon>Rhodopirellula</taxon>
    </lineage>
</organism>
<comment type="caution">
    <text evidence="1">The sequence shown here is derived from an EMBL/GenBank/DDBJ whole genome shotgun (WGS) entry which is preliminary data.</text>
</comment>